<organism evidence="1 2">
    <name type="scientific">Vaccinium darrowii</name>
    <dbReference type="NCBI Taxonomy" id="229202"/>
    <lineage>
        <taxon>Eukaryota</taxon>
        <taxon>Viridiplantae</taxon>
        <taxon>Streptophyta</taxon>
        <taxon>Embryophyta</taxon>
        <taxon>Tracheophyta</taxon>
        <taxon>Spermatophyta</taxon>
        <taxon>Magnoliopsida</taxon>
        <taxon>eudicotyledons</taxon>
        <taxon>Gunneridae</taxon>
        <taxon>Pentapetalae</taxon>
        <taxon>asterids</taxon>
        <taxon>Ericales</taxon>
        <taxon>Ericaceae</taxon>
        <taxon>Vaccinioideae</taxon>
        <taxon>Vaccinieae</taxon>
        <taxon>Vaccinium</taxon>
    </lineage>
</organism>
<sequence>MVGQWTATKPSRSDEVLDDYERAKIANQVRAQFDSIAPKRPTKPSRSESDSTSPLAPLSDENIPVPEFEKLRSLQSQSQAIFGGANAAQDEFVETQYYEQLDSVDKEHHTTGTGFIRVNSEGGGNGYDLQLESGTENGGQREMVFRTNPATNDWIPKIEDDREIFCSAKPNRSESG</sequence>
<evidence type="ECO:0000313" key="2">
    <source>
        <dbReference type="Proteomes" id="UP000828048"/>
    </source>
</evidence>
<reference evidence="1 2" key="1">
    <citation type="journal article" date="2021" name="Hortic Res">
        <title>High-quality reference genome and annotation aids understanding of berry development for evergreen blueberry (Vaccinium darrowii).</title>
        <authorList>
            <person name="Yu J."/>
            <person name="Hulse-Kemp A.M."/>
            <person name="Babiker E."/>
            <person name="Staton M."/>
        </authorList>
    </citation>
    <scope>NUCLEOTIDE SEQUENCE [LARGE SCALE GENOMIC DNA]</scope>
    <source>
        <strain evidence="2">cv. NJ 8807/NJ 8810</strain>
        <tissue evidence="1">Young leaf</tissue>
    </source>
</reference>
<gene>
    <name evidence="1" type="ORF">Vadar_030741</name>
</gene>
<accession>A0ACB7YH62</accession>
<name>A0ACB7YH62_9ERIC</name>
<protein>
    <submittedName>
        <fullName evidence="1">Uncharacterized protein</fullName>
    </submittedName>
</protein>
<dbReference type="Proteomes" id="UP000828048">
    <property type="component" value="Chromosome 8"/>
</dbReference>
<keyword evidence="2" id="KW-1185">Reference proteome</keyword>
<dbReference type="EMBL" id="CM037158">
    <property type="protein sequence ID" value="KAH7852906.1"/>
    <property type="molecule type" value="Genomic_DNA"/>
</dbReference>
<proteinExistence type="predicted"/>
<comment type="caution">
    <text evidence="1">The sequence shown here is derived from an EMBL/GenBank/DDBJ whole genome shotgun (WGS) entry which is preliminary data.</text>
</comment>
<evidence type="ECO:0000313" key="1">
    <source>
        <dbReference type="EMBL" id="KAH7852906.1"/>
    </source>
</evidence>